<dbReference type="GO" id="GO:0003700">
    <property type="term" value="F:DNA-binding transcription factor activity"/>
    <property type="evidence" value="ECO:0007669"/>
    <property type="project" value="TreeGrafter"/>
</dbReference>
<dbReference type="InterPro" id="IPR000843">
    <property type="entry name" value="HTH_LacI"/>
</dbReference>
<comment type="caution">
    <text evidence="6">The sequence shown here is derived from an EMBL/GenBank/DDBJ whole genome shotgun (WGS) entry which is preliminary data.</text>
</comment>
<evidence type="ECO:0000313" key="6">
    <source>
        <dbReference type="EMBL" id="EFD01299.1"/>
    </source>
</evidence>
<dbReference type="Pfam" id="PF13377">
    <property type="entry name" value="Peripla_BP_3"/>
    <property type="match status" value="1"/>
</dbReference>
<dbReference type="CDD" id="cd01392">
    <property type="entry name" value="HTH_LacI"/>
    <property type="match status" value="1"/>
</dbReference>
<gene>
    <name evidence="6" type="ORF">CLOSTHATH_00463</name>
</gene>
<protein>
    <submittedName>
        <fullName evidence="6">Sugar-binding domain protein</fullName>
    </submittedName>
</protein>
<evidence type="ECO:0000256" key="3">
    <source>
        <dbReference type="ARBA" id="ARBA00023163"/>
    </source>
</evidence>
<dbReference type="Gene3D" id="1.10.260.40">
    <property type="entry name" value="lambda repressor-like DNA-binding domains"/>
    <property type="match status" value="1"/>
</dbReference>
<sequence>MGFKHILEGLIMKSNITITQIAQESGVSVATVSRFLNGKVPVSADKKARIEAVVKKYDFTPNALARGLISKRTMTLGVILPDITNPYFATIFQEVQRCAAEEGYSVYLCNTRFHHGDSPIDETGYFRMMMDKKVDGILIIGGQLDMVEPNPAYKEALNKLAASIPVVAAGRAIPGVDCIFLDSENGSGVVTAYNYLASLGHKHIAFAGGQPGVTITETRLEAYKKAAASSGSAVQEDLISLSDYYLPDGYQAAEALLTRETPFTAVIAMNDNVALGAIRAFADHGLSVPRDVALISCDRFYFADYTMPRLTSIHHHSRRWGQMVVRTLIQSIQGSTENARITFPPELIIGESCGTHLHH</sequence>
<dbReference type="GO" id="GO:0000976">
    <property type="term" value="F:transcription cis-regulatory region binding"/>
    <property type="evidence" value="ECO:0007669"/>
    <property type="project" value="TreeGrafter"/>
</dbReference>
<dbReference type="InterPro" id="IPR001387">
    <property type="entry name" value="Cro/C1-type_HTH"/>
</dbReference>
<dbReference type="InterPro" id="IPR028082">
    <property type="entry name" value="Peripla_BP_I"/>
</dbReference>
<keyword evidence="3" id="KW-0804">Transcription</keyword>
<dbReference type="EMBL" id="ACIO01000030">
    <property type="protein sequence ID" value="EFD01299.1"/>
    <property type="molecule type" value="Genomic_DNA"/>
</dbReference>
<name>D3AA42_9FIRM</name>
<dbReference type="SUPFAM" id="SSF53822">
    <property type="entry name" value="Periplasmic binding protein-like I"/>
    <property type="match status" value="1"/>
</dbReference>
<dbReference type="AlphaFoldDB" id="D3AA42"/>
<dbReference type="PANTHER" id="PTHR30146">
    <property type="entry name" value="LACI-RELATED TRANSCRIPTIONAL REPRESSOR"/>
    <property type="match status" value="1"/>
</dbReference>
<dbReference type="Pfam" id="PF00356">
    <property type="entry name" value="LacI"/>
    <property type="match status" value="1"/>
</dbReference>
<keyword evidence="2" id="KW-0238">DNA-binding</keyword>
<dbReference type="SMART" id="SM00354">
    <property type="entry name" value="HTH_LACI"/>
    <property type="match status" value="1"/>
</dbReference>
<dbReference type="InterPro" id="IPR010982">
    <property type="entry name" value="Lambda_DNA-bd_dom_sf"/>
</dbReference>
<dbReference type="Proteomes" id="UP000004968">
    <property type="component" value="Unassembled WGS sequence"/>
</dbReference>
<evidence type="ECO:0000259" key="4">
    <source>
        <dbReference type="PROSITE" id="PS50932"/>
    </source>
</evidence>
<evidence type="ECO:0000256" key="2">
    <source>
        <dbReference type="ARBA" id="ARBA00023125"/>
    </source>
</evidence>
<organism evidence="6 7">
    <name type="scientific">Hungatella hathewayi DSM 13479</name>
    <dbReference type="NCBI Taxonomy" id="566550"/>
    <lineage>
        <taxon>Bacteria</taxon>
        <taxon>Bacillati</taxon>
        <taxon>Bacillota</taxon>
        <taxon>Clostridia</taxon>
        <taxon>Lachnospirales</taxon>
        <taxon>Lachnospiraceae</taxon>
        <taxon>Hungatella</taxon>
    </lineage>
</organism>
<dbReference type="CDD" id="cd06267">
    <property type="entry name" value="PBP1_LacI_sugar_binding-like"/>
    <property type="match status" value="1"/>
</dbReference>
<dbReference type="Gene3D" id="3.40.50.2300">
    <property type="match status" value="2"/>
</dbReference>
<proteinExistence type="predicted"/>
<dbReference type="PANTHER" id="PTHR30146:SF150">
    <property type="entry name" value="ARABINOSE METABOLISM TRANSCRIPTIONAL REPRESSOR"/>
    <property type="match status" value="1"/>
</dbReference>
<evidence type="ECO:0000256" key="1">
    <source>
        <dbReference type="ARBA" id="ARBA00023015"/>
    </source>
</evidence>
<feature type="domain" description="HTH cro/C1-type" evidence="5">
    <location>
        <begin position="7"/>
        <end position="64"/>
    </location>
</feature>
<dbReference type="SUPFAM" id="SSF47413">
    <property type="entry name" value="lambda repressor-like DNA-binding domains"/>
    <property type="match status" value="1"/>
</dbReference>
<dbReference type="HOGENOM" id="CLU_037628_6_0_9"/>
<keyword evidence="1" id="KW-0805">Transcription regulation</keyword>
<dbReference type="InterPro" id="IPR046335">
    <property type="entry name" value="LacI/GalR-like_sensor"/>
</dbReference>
<dbReference type="PROSITE" id="PS50932">
    <property type="entry name" value="HTH_LACI_2"/>
    <property type="match status" value="1"/>
</dbReference>
<reference evidence="6 7" key="1">
    <citation type="submission" date="2010-01" db="EMBL/GenBank/DDBJ databases">
        <authorList>
            <person name="Weinstock G."/>
            <person name="Sodergren E."/>
            <person name="Clifton S."/>
            <person name="Fulton L."/>
            <person name="Fulton B."/>
            <person name="Courtney L."/>
            <person name="Fronick C."/>
            <person name="Harrison M."/>
            <person name="Strong C."/>
            <person name="Farmer C."/>
            <person name="Delahaunty K."/>
            <person name="Markovic C."/>
            <person name="Hall O."/>
            <person name="Minx P."/>
            <person name="Tomlinson C."/>
            <person name="Mitreva M."/>
            <person name="Nelson J."/>
            <person name="Hou S."/>
            <person name="Wollam A."/>
            <person name="Pepin K.H."/>
            <person name="Johnson M."/>
            <person name="Bhonagiri V."/>
            <person name="Nash W.E."/>
            <person name="Warren W."/>
            <person name="Chinwalla A."/>
            <person name="Mardis E.R."/>
            <person name="Wilson R.K."/>
        </authorList>
    </citation>
    <scope>NUCLEOTIDE SEQUENCE [LARGE SCALE GENOMIC DNA]</scope>
    <source>
        <strain evidence="6 7">DSM 13479</strain>
    </source>
</reference>
<feature type="domain" description="HTH lacI-type" evidence="4">
    <location>
        <begin position="16"/>
        <end position="70"/>
    </location>
</feature>
<evidence type="ECO:0000259" key="5">
    <source>
        <dbReference type="PROSITE" id="PS50943"/>
    </source>
</evidence>
<accession>D3AA42</accession>
<evidence type="ECO:0000313" key="7">
    <source>
        <dbReference type="Proteomes" id="UP000004968"/>
    </source>
</evidence>
<dbReference type="PROSITE" id="PS50943">
    <property type="entry name" value="HTH_CROC1"/>
    <property type="match status" value="1"/>
</dbReference>